<dbReference type="Pfam" id="PF05139">
    <property type="entry name" value="Erythro_esteras"/>
    <property type="match status" value="1"/>
</dbReference>
<dbReference type="GO" id="GO:0004719">
    <property type="term" value="F:protein-L-isoaspartate (D-aspartate) O-methyltransferase activity"/>
    <property type="evidence" value="ECO:0007669"/>
    <property type="project" value="UniProtKB-EC"/>
</dbReference>
<dbReference type="InterPro" id="IPR052036">
    <property type="entry name" value="Hydrolase/PRTase-associated"/>
</dbReference>
<dbReference type="AlphaFoldDB" id="A0A1M4ED93"/>
<accession>A0A1M4ED93</accession>
<dbReference type="SUPFAM" id="SSF159501">
    <property type="entry name" value="EreA/ChaN-like"/>
    <property type="match status" value="1"/>
</dbReference>
<protein>
    <submittedName>
        <fullName evidence="1">Protein-L-isoaspartate O-methyltransferase</fullName>
        <ecNumber evidence="1">2.1.1.77</ecNumber>
    </submittedName>
</protein>
<dbReference type="PANTHER" id="PTHR31299">
    <property type="entry name" value="ESTERASE, PUTATIVE (AFU_ORTHOLOGUE AFUA_1G05850)-RELATED"/>
    <property type="match status" value="1"/>
</dbReference>
<sequence length="385" mass="41593">MSQDIRDFIATSCDLLALGEPTHAVPAFGHVRNALLAQLAEHGFRSIALETDRVAALAVDDYVREGIGDLDTVLTEGFSHGWGAMEANRELVTWMREHNRNRPPQDRLAFHGFDAPTENFSAPSPRPYLEHARDYLGLDLDLAVGAGDDERWSRTEAIMDPARSPGASAEARRLRAIAGDLLAALDAREPAAGSRAAWLRARTHLTAGLALLRYHKQAAVPLDQNERVTRLSATRDAIMAQNLLDLRAIEAGRGPTLVHAHNSHLQKSTSSMSVPGLELRWIGAGALVAHLLGDRYAFVAGSLGRSEPIGVTEPDQDTFEGHLQARFTTWGLAPADLPGSARTRTDTGPQRNGYFPLDAAMLDGADAVMHLADSTLVRGGVSHPA</sequence>
<dbReference type="Gene3D" id="3.30.1870.10">
    <property type="entry name" value="EreA-like, domain 2"/>
    <property type="match status" value="1"/>
</dbReference>
<dbReference type="EC" id="2.1.1.77" evidence="1"/>
<dbReference type="PANTHER" id="PTHR31299:SF0">
    <property type="entry name" value="ESTERASE, PUTATIVE (AFU_ORTHOLOGUE AFUA_1G05850)-RELATED"/>
    <property type="match status" value="1"/>
</dbReference>
<reference evidence="1" key="1">
    <citation type="submission" date="2016-04" db="EMBL/GenBank/DDBJ databases">
        <authorList>
            <person name="Evans L.H."/>
            <person name="Alamgir A."/>
            <person name="Owens N."/>
            <person name="Weber N.D."/>
            <person name="Virtaneva K."/>
            <person name="Barbian K."/>
            <person name="Babar A."/>
            <person name="Rosenke K."/>
        </authorList>
    </citation>
    <scope>NUCLEOTIDE SEQUENCE</scope>
    <source>
        <strain evidence="1">Nono1</strain>
    </source>
</reference>
<dbReference type="EMBL" id="LT559118">
    <property type="protein sequence ID" value="SBO96947.1"/>
    <property type="molecule type" value="Genomic_DNA"/>
</dbReference>
<evidence type="ECO:0000313" key="1">
    <source>
        <dbReference type="EMBL" id="SBO96947.1"/>
    </source>
</evidence>
<dbReference type="CDD" id="cd14728">
    <property type="entry name" value="Ere-like"/>
    <property type="match status" value="1"/>
</dbReference>
<dbReference type="GO" id="GO:0032259">
    <property type="term" value="P:methylation"/>
    <property type="evidence" value="ECO:0007669"/>
    <property type="project" value="UniProtKB-KW"/>
</dbReference>
<keyword evidence="1" id="KW-0808">Transferase</keyword>
<dbReference type="InterPro" id="IPR007815">
    <property type="entry name" value="Emycin_Estase"/>
</dbReference>
<gene>
    <name evidence="1" type="ORF">BN4615_P6463</name>
</gene>
<name>A0A1M4ED93_9ACTN</name>
<organism evidence="1">
    <name type="scientific">Nonomuraea gerenzanensis</name>
    <dbReference type="NCBI Taxonomy" id="93944"/>
    <lineage>
        <taxon>Bacteria</taxon>
        <taxon>Bacillati</taxon>
        <taxon>Actinomycetota</taxon>
        <taxon>Actinomycetes</taxon>
        <taxon>Streptosporangiales</taxon>
        <taxon>Streptosporangiaceae</taxon>
        <taxon>Nonomuraea</taxon>
    </lineage>
</organism>
<dbReference type="GO" id="GO:0046677">
    <property type="term" value="P:response to antibiotic"/>
    <property type="evidence" value="ECO:0007669"/>
    <property type="project" value="InterPro"/>
</dbReference>
<dbReference type="RefSeq" id="WP_311131948.1">
    <property type="nucleotide sequence ID" value="NZ_CP084058.1"/>
</dbReference>
<proteinExistence type="predicted"/>
<keyword evidence="1" id="KW-0489">Methyltransferase</keyword>